<dbReference type="EMBL" id="AP024447">
    <property type="protein sequence ID" value="BCS26194.1"/>
    <property type="molecule type" value="Genomic_DNA"/>
</dbReference>
<reference evidence="1" key="1">
    <citation type="submission" date="2021-01" db="EMBL/GenBank/DDBJ databases">
        <authorList>
            <consortium name="Aspergillus puulaauensis MK2 genome sequencing consortium"/>
            <person name="Kazuki M."/>
            <person name="Futagami T."/>
        </authorList>
    </citation>
    <scope>NUCLEOTIDE SEQUENCE</scope>
    <source>
        <strain evidence="1">MK2</strain>
    </source>
</reference>
<gene>
    <name evidence="1" type="ORF">APUU_50905A</name>
</gene>
<dbReference type="KEGG" id="apuu:APUU_50905A"/>
<organism evidence="1 2">
    <name type="scientific">Aspergillus puulaauensis</name>
    <dbReference type="NCBI Taxonomy" id="1220207"/>
    <lineage>
        <taxon>Eukaryota</taxon>
        <taxon>Fungi</taxon>
        <taxon>Dikarya</taxon>
        <taxon>Ascomycota</taxon>
        <taxon>Pezizomycotina</taxon>
        <taxon>Eurotiomycetes</taxon>
        <taxon>Eurotiomycetidae</taxon>
        <taxon>Eurotiales</taxon>
        <taxon>Aspergillaceae</taxon>
        <taxon>Aspergillus</taxon>
    </lineage>
</organism>
<name>A0A7R7XRN5_9EURO</name>
<protein>
    <submittedName>
        <fullName evidence="1">Uncharacterized protein</fullName>
    </submittedName>
</protein>
<evidence type="ECO:0000313" key="1">
    <source>
        <dbReference type="EMBL" id="BCS26194.1"/>
    </source>
</evidence>
<dbReference type="RefSeq" id="XP_041558388.1">
    <property type="nucleotide sequence ID" value="XM_041705955.1"/>
</dbReference>
<proteinExistence type="predicted"/>
<dbReference type="AlphaFoldDB" id="A0A7R7XRN5"/>
<sequence>MANPRISRQFQVHVKLLEPVCSKVTQAYTYKEWMENNCFPGVYASLHHKEEKLVSVGIISNAKTQRIVTSATVNNGAHASCASSLLLQLASVVAMSSSQAKHTNTVEI</sequence>
<keyword evidence="2" id="KW-1185">Reference proteome</keyword>
<dbReference type="GeneID" id="64976199"/>
<accession>A0A7R7XRN5</accession>
<dbReference type="Proteomes" id="UP000654913">
    <property type="component" value="Chromosome 5"/>
</dbReference>
<reference evidence="1" key="2">
    <citation type="submission" date="2021-02" db="EMBL/GenBank/DDBJ databases">
        <title>Aspergillus puulaauensis MK2 genome sequence.</title>
        <authorList>
            <person name="Futagami T."/>
            <person name="Mori K."/>
            <person name="Kadooka C."/>
            <person name="Tanaka T."/>
        </authorList>
    </citation>
    <scope>NUCLEOTIDE SEQUENCE</scope>
    <source>
        <strain evidence="1">MK2</strain>
    </source>
</reference>
<evidence type="ECO:0000313" key="2">
    <source>
        <dbReference type="Proteomes" id="UP000654913"/>
    </source>
</evidence>